<evidence type="ECO:0000313" key="2">
    <source>
        <dbReference type="EMBL" id="MEK8024779.1"/>
    </source>
</evidence>
<comment type="caution">
    <text evidence="2">The sequence shown here is derived from an EMBL/GenBank/DDBJ whole genome shotgun (WGS) entry which is preliminary data.</text>
</comment>
<proteinExistence type="predicted"/>
<gene>
    <name evidence="2" type="ORF">AACH11_02195</name>
</gene>
<dbReference type="InterPro" id="IPR021836">
    <property type="entry name" value="DUF3429"/>
</dbReference>
<evidence type="ECO:0000256" key="1">
    <source>
        <dbReference type="SAM" id="Phobius"/>
    </source>
</evidence>
<feature type="transmembrane region" description="Helical" evidence="1">
    <location>
        <begin position="87"/>
        <end position="114"/>
    </location>
</feature>
<keyword evidence="1" id="KW-0812">Transmembrane</keyword>
<keyword evidence="3" id="KW-1185">Reference proteome</keyword>
<accession>A0ABU9B6J3</accession>
<evidence type="ECO:0000313" key="3">
    <source>
        <dbReference type="Proteomes" id="UP001368500"/>
    </source>
</evidence>
<keyword evidence="1" id="KW-1133">Transmembrane helix</keyword>
<dbReference type="PANTHER" id="PTHR15887:SF1">
    <property type="entry name" value="TRANSMEMBRANE PROTEIN 69"/>
    <property type="match status" value="1"/>
</dbReference>
<dbReference type="RefSeq" id="WP_341372551.1">
    <property type="nucleotide sequence ID" value="NZ_JBBUTF010000002.1"/>
</dbReference>
<dbReference type="EMBL" id="JBBUTF010000002">
    <property type="protein sequence ID" value="MEK8024779.1"/>
    <property type="molecule type" value="Genomic_DNA"/>
</dbReference>
<reference evidence="2 3" key="1">
    <citation type="submission" date="2024-04" db="EMBL/GenBank/DDBJ databases">
        <title>Novel species of the genus Ideonella isolated from streams.</title>
        <authorList>
            <person name="Lu H."/>
        </authorList>
    </citation>
    <scope>NUCLEOTIDE SEQUENCE [LARGE SCALE GENOMIC DNA]</scope>
    <source>
        <strain evidence="2 3">BYS139W</strain>
    </source>
</reference>
<feature type="transmembrane region" description="Helical" evidence="1">
    <location>
        <begin position="49"/>
        <end position="67"/>
    </location>
</feature>
<organism evidence="2 3">
    <name type="scientific">Pseudaquabacterium rugosum</name>
    <dbReference type="NCBI Taxonomy" id="2984194"/>
    <lineage>
        <taxon>Bacteria</taxon>
        <taxon>Pseudomonadati</taxon>
        <taxon>Pseudomonadota</taxon>
        <taxon>Betaproteobacteria</taxon>
        <taxon>Burkholderiales</taxon>
        <taxon>Sphaerotilaceae</taxon>
        <taxon>Pseudaquabacterium</taxon>
    </lineage>
</organism>
<sequence>MSSSVAEFHPPLTDTARQLGLAGLVPFVIGALLIWVVDERAHPYATHLLSAYGGVIVSFLGGIYWGLGLRMQAPPAFVFVWGVVPSLVAWVGVMMPPSAGLALLGFMLVICYLVDRRHYPVLGIGHWLTLRFRLTAVAAFSCFLGAAGT</sequence>
<name>A0ABU9B6J3_9BURK</name>
<keyword evidence="1" id="KW-0472">Membrane</keyword>
<protein>
    <submittedName>
        <fullName evidence="2">DUF3429 domain-containing protein</fullName>
    </submittedName>
</protein>
<dbReference type="Proteomes" id="UP001368500">
    <property type="component" value="Unassembled WGS sequence"/>
</dbReference>
<dbReference type="Pfam" id="PF11911">
    <property type="entry name" value="DUF3429"/>
    <property type="match status" value="1"/>
</dbReference>
<feature type="transmembrane region" description="Helical" evidence="1">
    <location>
        <begin position="20"/>
        <end position="37"/>
    </location>
</feature>
<dbReference type="PANTHER" id="PTHR15887">
    <property type="entry name" value="TRANSMEMBRANE PROTEIN 69"/>
    <property type="match status" value="1"/>
</dbReference>